<gene>
    <name evidence="4" type="ORF">ASPCADRAFT_205234</name>
</gene>
<dbReference type="AlphaFoldDB" id="A0A1R3RU35"/>
<dbReference type="EMBL" id="KV907496">
    <property type="protein sequence ID" value="OOF97970.1"/>
    <property type="molecule type" value="Genomic_DNA"/>
</dbReference>
<feature type="region of interest" description="Disordered" evidence="1">
    <location>
        <begin position="284"/>
        <end position="322"/>
    </location>
</feature>
<keyword evidence="2" id="KW-0812">Transmembrane</keyword>
<protein>
    <submittedName>
        <fullName evidence="4">Uncharacterized protein</fullName>
    </submittedName>
</protein>
<evidence type="ECO:0000256" key="1">
    <source>
        <dbReference type="SAM" id="MobiDB-lite"/>
    </source>
</evidence>
<feature type="transmembrane region" description="Helical" evidence="2">
    <location>
        <begin position="241"/>
        <end position="263"/>
    </location>
</feature>
<feature type="signal peptide" evidence="3">
    <location>
        <begin position="1"/>
        <end position="35"/>
    </location>
</feature>
<dbReference type="OMA" id="DVNWGLY"/>
<feature type="chain" id="PRO_5013385904" evidence="3">
    <location>
        <begin position="36"/>
        <end position="360"/>
    </location>
</feature>
<evidence type="ECO:0000256" key="2">
    <source>
        <dbReference type="SAM" id="Phobius"/>
    </source>
</evidence>
<dbReference type="VEuPathDB" id="FungiDB:ASPCADRAFT_205234"/>
<dbReference type="STRING" id="602072.A0A1R3RU35"/>
<evidence type="ECO:0000256" key="3">
    <source>
        <dbReference type="SAM" id="SignalP"/>
    </source>
</evidence>
<feature type="compositionally biased region" description="Low complexity" evidence="1">
    <location>
        <begin position="293"/>
        <end position="317"/>
    </location>
</feature>
<keyword evidence="5" id="KW-1185">Reference proteome</keyword>
<keyword evidence="3" id="KW-0732">Signal</keyword>
<organism evidence="4 5">
    <name type="scientific">Aspergillus carbonarius (strain ITEM 5010)</name>
    <dbReference type="NCBI Taxonomy" id="602072"/>
    <lineage>
        <taxon>Eukaryota</taxon>
        <taxon>Fungi</taxon>
        <taxon>Dikarya</taxon>
        <taxon>Ascomycota</taxon>
        <taxon>Pezizomycotina</taxon>
        <taxon>Eurotiomycetes</taxon>
        <taxon>Eurotiomycetidae</taxon>
        <taxon>Eurotiales</taxon>
        <taxon>Aspergillaceae</taxon>
        <taxon>Aspergillus</taxon>
        <taxon>Aspergillus subgen. Circumdati</taxon>
    </lineage>
</organism>
<keyword evidence="2" id="KW-1133">Transmembrane helix</keyword>
<keyword evidence="2" id="KW-0472">Membrane</keyword>
<evidence type="ECO:0000313" key="5">
    <source>
        <dbReference type="Proteomes" id="UP000188318"/>
    </source>
</evidence>
<dbReference type="Proteomes" id="UP000188318">
    <property type="component" value="Unassembled WGS sequence"/>
</dbReference>
<feature type="region of interest" description="Disordered" evidence="1">
    <location>
        <begin position="339"/>
        <end position="360"/>
    </location>
</feature>
<evidence type="ECO:0000313" key="4">
    <source>
        <dbReference type="EMBL" id="OOF97970.1"/>
    </source>
</evidence>
<reference evidence="5" key="1">
    <citation type="journal article" date="2017" name="Genome Biol.">
        <title>Comparative genomics reveals high biological diversity and specific adaptations in the industrially and medically important fungal genus Aspergillus.</title>
        <authorList>
            <person name="de Vries R.P."/>
            <person name="Riley R."/>
            <person name="Wiebenga A."/>
            <person name="Aguilar-Osorio G."/>
            <person name="Amillis S."/>
            <person name="Uchima C.A."/>
            <person name="Anderluh G."/>
            <person name="Asadollahi M."/>
            <person name="Askin M."/>
            <person name="Barry K."/>
            <person name="Battaglia E."/>
            <person name="Bayram O."/>
            <person name="Benocci T."/>
            <person name="Braus-Stromeyer S.A."/>
            <person name="Caldana C."/>
            <person name="Canovas D."/>
            <person name="Cerqueira G.C."/>
            <person name="Chen F."/>
            <person name="Chen W."/>
            <person name="Choi C."/>
            <person name="Clum A."/>
            <person name="Dos Santos R.A."/>
            <person name="Damasio A.R."/>
            <person name="Diallinas G."/>
            <person name="Emri T."/>
            <person name="Fekete E."/>
            <person name="Flipphi M."/>
            <person name="Freyberg S."/>
            <person name="Gallo A."/>
            <person name="Gournas C."/>
            <person name="Habgood R."/>
            <person name="Hainaut M."/>
            <person name="Harispe M.L."/>
            <person name="Henrissat B."/>
            <person name="Hilden K.S."/>
            <person name="Hope R."/>
            <person name="Hossain A."/>
            <person name="Karabika E."/>
            <person name="Karaffa L."/>
            <person name="Karanyi Z."/>
            <person name="Krasevec N."/>
            <person name="Kuo A."/>
            <person name="Kusch H."/>
            <person name="LaButti K."/>
            <person name="Lagendijk E.L."/>
            <person name="Lapidus A."/>
            <person name="Levasseur A."/>
            <person name="Lindquist E."/>
            <person name="Lipzen A."/>
            <person name="Logrieco A.F."/>
            <person name="MacCabe A."/>
            <person name="Maekelae M.R."/>
            <person name="Malavazi I."/>
            <person name="Melin P."/>
            <person name="Meyer V."/>
            <person name="Mielnichuk N."/>
            <person name="Miskei M."/>
            <person name="Molnar A.P."/>
            <person name="Mule G."/>
            <person name="Ngan C.Y."/>
            <person name="Orejas M."/>
            <person name="Orosz E."/>
            <person name="Ouedraogo J.P."/>
            <person name="Overkamp K.M."/>
            <person name="Park H.-S."/>
            <person name="Perrone G."/>
            <person name="Piumi F."/>
            <person name="Punt P.J."/>
            <person name="Ram A.F."/>
            <person name="Ramon A."/>
            <person name="Rauscher S."/>
            <person name="Record E."/>
            <person name="Riano-Pachon D.M."/>
            <person name="Robert V."/>
            <person name="Roehrig J."/>
            <person name="Ruller R."/>
            <person name="Salamov A."/>
            <person name="Salih N.S."/>
            <person name="Samson R.A."/>
            <person name="Sandor E."/>
            <person name="Sanguinetti M."/>
            <person name="Schuetze T."/>
            <person name="Sepcic K."/>
            <person name="Shelest E."/>
            <person name="Sherlock G."/>
            <person name="Sophianopoulou V."/>
            <person name="Squina F.M."/>
            <person name="Sun H."/>
            <person name="Susca A."/>
            <person name="Todd R.B."/>
            <person name="Tsang A."/>
            <person name="Unkles S.E."/>
            <person name="van de Wiele N."/>
            <person name="van Rossen-Uffink D."/>
            <person name="Oliveira J.V."/>
            <person name="Vesth T.C."/>
            <person name="Visser J."/>
            <person name="Yu J.-H."/>
            <person name="Zhou M."/>
            <person name="Andersen M.R."/>
            <person name="Archer D.B."/>
            <person name="Baker S.E."/>
            <person name="Benoit I."/>
            <person name="Brakhage A.A."/>
            <person name="Braus G.H."/>
            <person name="Fischer R."/>
            <person name="Frisvad J.C."/>
            <person name="Goldman G.H."/>
            <person name="Houbraken J."/>
            <person name="Oakley B."/>
            <person name="Pocsi I."/>
            <person name="Scazzocchio C."/>
            <person name="Seiboth B."/>
            <person name="vanKuyk P.A."/>
            <person name="Wortman J."/>
            <person name="Dyer P.S."/>
            <person name="Grigoriev I.V."/>
        </authorList>
    </citation>
    <scope>NUCLEOTIDE SEQUENCE [LARGE SCALE GENOMIC DNA]</scope>
    <source>
        <strain evidence="5">ITEM 5010</strain>
    </source>
</reference>
<accession>A0A1R3RU35</accession>
<sequence>MFGSWGPSPRSTIWAAAAAVAPLLLLSHIAPRAAALYVTEGSPCWDVCNDPTNTTSSEIVCLDAAYNDTTTGEDFQKCISCALESNYTDPNSQLSDVDWGLYNLRYAFSTCVFGYPVSINDISTPCLVSCLGLDGAIEFDLLDPNDNNLRAWCSTSAFADNQIDTCEFCYNLTDNQVYMANFLEALRYDCHFPVPSQTAFPISPSSIFSESQLPTYTSNLLDSPSGGGVNYRLATLIGLPVMGFVILLFILTIGCVLGISWWHRQSREDEELRQWKTMAAENPWSEYPPQEMYPPGAYQQQQPPQQQQQHQYGPGFQVVDTDGRTHEVGYSKQVMTETVTSAGDKGKGLAHEYSVGDLKL</sequence>
<name>A0A1R3RU35_ASPC5</name>
<proteinExistence type="predicted"/>
<dbReference type="OrthoDB" id="5426678at2759"/>